<protein>
    <submittedName>
        <fullName evidence="2">Uncharacterized protein</fullName>
    </submittedName>
</protein>
<organism evidence="2 3">
    <name type="scientific">Synchytrium endobioticum</name>
    <dbReference type="NCBI Taxonomy" id="286115"/>
    <lineage>
        <taxon>Eukaryota</taxon>
        <taxon>Fungi</taxon>
        <taxon>Fungi incertae sedis</taxon>
        <taxon>Chytridiomycota</taxon>
        <taxon>Chytridiomycota incertae sedis</taxon>
        <taxon>Chytridiomycetes</taxon>
        <taxon>Synchytriales</taxon>
        <taxon>Synchytriaceae</taxon>
        <taxon>Synchytrium</taxon>
    </lineage>
</organism>
<feature type="compositionally biased region" description="Basic residues" evidence="1">
    <location>
        <begin position="111"/>
        <end position="122"/>
    </location>
</feature>
<comment type="caution">
    <text evidence="2">The sequence shown here is derived from an EMBL/GenBank/DDBJ whole genome shotgun (WGS) entry which is preliminary data.</text>
</comment>
<accession>A0A507CJ33</accession>
<evidence type="ECO:0000313" key="3">
    <source>
        <dbReference type="Proteomes" id="UP000320475"/>
    </source>
</evidence>
<dbReference type="AlphaFoldDB" id="A0A507CJ33"/>
<dbReference type="VEuPathDB" id="FungiDB:SeMB42_g07627"/>
<name>A0A507CJ33_9FUNG</name>
<feature type="region of interest" description="Disordered" evidence="1">
    <location>
        <begin position="1"/>
        <end position="39"/>
    </location>
</feature>
<reference evidence="2 3" key="1">
    <citation type="journal article" date="2019" name="Sci. Rep.">
        <title>Comparative genomics of chytrid fungi reveal insights into the obligate biotrophic and pathogenic lifestyle of Synchytrium endobioticum.</title>
        <authorList>
            <person name="van de Vossenberg B.T.L.H."/>
            <person name="Warris S."/>
            <person name="Nguyen H.D.T."/>
            <person name="van Gent-Pelzer M.P.E."/>
            <person name="Joly D.L."/>
            <person name="van de Geest H.C."/>
            <person name="Bonants P.J.M."/>
            <person name="Smith D.S."/>
            <person name="Levesque C.A."/>
            <person name="van der Lee T.A.J."/>
        </authorList>
    </citation>
    <scope>NUCLEOTIDE SEQUENCE [LARGE SCALE GENOMIC DNA]</scope>
    <source>
        <strain evidence="2 3">LEV6574</strain>
    </source>
</reference>
<dbReference type="Proteomes" id="UP000320475">
    <property type="component" value="Unassembled WGS sequence"/>
</dbReference>
<sequence length="166" mass="17809">MGGAVKLKLGKRKRDKSGPPASSSSITDSGHRIAPDDLQWKRVPMPSAWEFNDASDTSNGDVAGFLDLEEIDGVDVEYIKLENGGTAINFKSVDRAVSNESKSAKVNPEHPKRKKAKKAKSRKSLETVTAELGVLSDPLPTDSTSVVNSTGESPWTEMSIPSAEVL</sequence>
<feature type="region of interest" description="Disordered" evidence="1">
    <location>
        <begin position="98"/>
        <end position="166"/>
    </location>
</feature>
<evidence type="ECO:0000313" key="2">
    <source>
        <dbReference type="EMBL" id="TPX39732.1"/>
    </source>
</evidence>
<proteinExistence type="predicted"/>
<dbReference type="EMBL" id="QEAM01000448">
    <property type="protein sequence ID" value="TPX39732.1"/>
    <property type="molecule type" value="Genomic_DNA"/>
</dbReference>
<feature type="compositionally biased region" description="Basic and acidic residues" evidence="1">
    <location>
        <begin position="29"/>
        <end position="39"/>
    </location>
</feature>
<gene>
    <name evidence="2" type="ORF">SeLEV6574_g07018</name>
</gene>
<feature type="compositionally biased region" description="Polar residues" evidence="1">
    <location>
        <begin position="141"/>
        <end position="153"/>
    </location>
</feature>
<evidence type="ECO:0000256" key="1">
    <source>
        <dbReference type="SAM" id="MobiDB-lite"/>
    </source>
</evidence>